<dbReference type="PANTHER" id="PTHR30486:SF6">
    <property type="entry name" value="TYPE IV PILUS RETRACTATION ATPASE PILT"/>
    <property type="match status" value="1"/>
</dbReference>
<accession>A0AAX4HLZ0</accession>
<dbReference type="Gene3D" id="3.40.50.300">
    <property type="entry name" value="P-loop containing nucleotide triphosphate hydrolases"/>
    <property type="match status" value="1"/>
</dbReference>
<evidence type="ECO:0000313" key="3">
    <source>
        <dbReference type="EMBL" id="WPU64241.1"/>
    </source>
</evidence>
<protein>
    <submittedName>
        <fullName evidence="3">CpaF/VirB11 family protein</fullName>
    </submittedName>
</protein>
<dbReference type="Pfam" id="PF00437">
    <property type="entry name" value="T2SSE"/>
    <property type="match status" value="1"/>
</dbReference>
<feature type="domain" description="Bacterial type II secretion system protein E" evidence="2">
    <location>
        <begin position="157"/>
        <end position="304"/>
    </location>
</feature>
<dbReference type="Proteomes" id="UP001324634">
    <property type="component" value="Chromosome"/>
</dbReference>
<evidence type="ECO:0000259" key="2">
    <source>
        <dbReference type="Pfam" id="PF00437"/>
    </source>
</evidence>
<dbReference type="AlphaFoldDB" id="A0AAX4HLZ0"/>
<reference evidence="3 4" key="1">
    <citation type="submission" date="2023-11" db="EMBL/GenBank/DDBJ databases">
        <title>Peredibacter starrii A3.12.</title>
        <authorList>
            <person name="Mitchell R.J."/>
        </authorList>
    </citation>
    <scope>NUCLEOTIDE SEQUENCE [LARGE SCALE GENOMIC DNA]</scope>
    <source>
        <strain evidence="3 4">A3.12</strain>
    </source>
</reference>
<dbReference type="EMBL" id="CP139487">
    <property type="protein sequence ID" value="WPU64241.1"/>
    <property type="molecule type" value="Genomic_DNA"/>
</dbReference>
<dbReference type="InterPro" id="IPR001482">
    <property type="entry name" value="T2SS/T4SS_dom"/>
</dbReference>
<dbReference type="SUPFAM" id="SSF52540">
    <property type="entry name" value="P-loop containing nucleoside triphosphate hydrolases"/>
    <property type="match status" value="1"/>
</dbReference>
<dbReference type="GO" id="GO:0016887">
    <property type="term" value="F:ATP hydrolysis activity"/>
    <property type="evidence" value="ECO:0007669"/>
    <property type="project" value="InterPro"/>
</dbReference>
<evidence type="ECO:0000256" key="1">
    <source>
        <dbReference type="ARBA" id="ARBA00006611"/>
    </source>
</evidence>
<sequence length="367" mass="41957">MLSLFREQEVPMGREFALTRARELLVSSLNKGIIPRWEDFFQELPTLNEAEDLEAIKNNFMKLVHWEFLQDILERPGTEYFFHGPECSQVLNYSGKKQKIEVPLTIEDWQLWLEIISIHFKQNWNVEQPFASFYGELFGRQFRLTLVHWSTSPNKSSKLVLRSLAAKPHALNSFGETEALEKLVSEKKNMLIAGSTGSGKTSLLTSLLNLIPEDEHLVILEDTYEILSPHPHQTRFLAGKSQETSLKAYLSYSLRLSPDRIILGEMRSHEVTPFLMAMNTGHKGLMGTIHASSAVDALHRVALLFSLYSGEANLSFEKVMELICRNLETVVFMENKKVKEVIKILGSEKGVPFFEVIKEGNQEINLF</sequence>
<dbReference type="InterPro" id="IPR027417">
    <property type="entry name" value="P-loop_NTPase"/>
</dbReference>
<dbReference type="InterPro" id="IPR050921">
    <property type="entry name" value="T4SS_GSP_E_ATPase"/>
</dbReference>
<gene>
    <name evidence="3" type="ORF">SOO65_16225</name>
</gene>
<dbReference type="PANTHER" id="PTHR30486">
    <property type="entry name" value="TWITCHING MOTILITY PROTEIN PILT"/>
    <property type="match status" value="1"/>
</dbReference>
<dbReference type="KEGG" id="psti:SOO65_16225"/>
<evidence type="ECO:0000313" key="4">
    <source>
        <dbReference type="Proteomes" id="UP001324634"/>
    </source>
</evidence>
<dbReference type="CDD" id="cd01130">
    <property type="entry name" value="VirB11-like_ATPase"/>
    <property type="match status" value="1"/>
</dbReference>
<proteinExistence type="inferred from homology"/>
<name>A0AAX4HLZ0_9BACT</name>
<organism evidence="3 4">
    <name type="scientific">Peredibacter starrii</name>
    <dbReference type="NCBI Taxonomy" id="28202"/>
    <lineage>
        <taxon>Bacteria</taxon>
        <taxon>Pseudomonadati</taxon>
        <taxon>Bdellovibrionota</taxon>
        <taxon>Bacteriovoracia</taxon>
        <taxon>Bacteriovoracales</taxon>
        <taxon>Bacteriovoracaceae</taxon>
        <taxon>Peredibacter</taxon>
    </lineage>
</organism>
<dbReference type="RefSeq" id="WP_321392661.1">
    <property type="nucleotide sequence ID" value="NZ_CP139487.1"/>
</dbReference>
<keyword evidence="4" id="KW-1185">Reference proteome</keyword>
<comment type="similarity">
    <text evidence="1">Belongs to the GSP E family.</text>
</comment>